<accession>A0ABW1UPL1</accession>
<keyword evidence="3" id="KW-1185">Reference proteome</keyword>
<dbReference type="SUPFAM" id="SSF55729">
    <property type="entry name" value="Acyl-CoA N-acyltransferases (Nat)"/>
    <property type="match status" value="1"/>
</dbReference>
<dbReference type="EC" id="2.3.-.-" evidence="2"/>
<feature type="domain" description="N-acetyltransferase" evidence="1">
    <location>
        <begin position="9"/>
        <end position="176"/>
    </location>
</feature>
<sequence>MTEPHDVTVSLRSAEPEDAAALQAFWRQEVAPCDLITGDDATLTMSLPRLADQLAAIAVAPNNLLLLAWAPEQELIGYLRLAASSETAIAQVAELGLIVAADYRHQGLGRALMATALDWAEQEAPLHRIQLEVQQRNQAARRLYQTFGFQEEGHLVESYRAVSGQWLDTILMARIL</sequence>
<dbReference type="PROSITE" id="PS51186">
    <property type="entry name" value="GNAT"/>
    <property type="match status" value="1"/>
</dbReference>
<evidence type="ECO:0000259" key="1">
    <source>
        <dbReference type="PROSITE" id="PS51186"/>
    </source>
</evidence>
<dbReference type="Proteomes" id="UP001596310">
    <property type="component" value="Unassembled WGS sequence"/>
</dbReference>
<evidence type="ECO:0000313" key="3">
    <source>
        <dbReference type="Proteomes" id="UP001596310"/>
    </source>
</evidence>
<reference evidence="3" key="1">
    <citation type="journal article" date="2019" name="Int. J. Syst. Evol. Microbiol.">
        <title>The Global Catalogue of Microorganisms (GCM) 10K type strain sequencing project: providing services to taxonomists for standard genome sequencing and annotation.</title>
        <authorList>
            <consortium name="The Broad Institute Genomics Platform"/>
            <consortium name="The Broad Institute Genome Sequencing Center for Infectious Disease"/>
            <person name="Wu L."/>
            <person name="Ma J."/>
        </authorList>
    </citation>
    <scope>NUCLEOTIDE SEQUENCE [LARGE SCALE GENOMIC DNA]</scope>
    <source>
        <strain evidence="3">CCM 8897</strain>
    </source>
</reference>
<dbReference type="GO" id="GO:0016746">
    <property type="term" value="F:acyltransferase activity"/>
    <property type="evidence" value="ECO:0007669"/>
    <property type="project" value="UniProtKB-KW"/>
</dbReference>
<comment type="caution">
    <text evidence="2">The sequence shown here is derived from an EMBL/GenBank/DDBJ whole genome shotgun (WGS) entry which is preliminary data.</text>
</comment>
<proteinExistence type="predicted"/>
<keyword evidence="2" id="KW-0808">Transferase</keyword>
<dbReference type="CDD" id="cd04301">
    <property type="entry name" value="NAT_SF"/>
    <property type="match status" value="1"/>
</dbReference>
<protein>
    <submittedName>
        <fullName evidence="2">GNAT family N-acetyltransferase</fullName>
        <ecNumber evidence="2">2.3.-.-</ecNumber>
    </submittedName>
</protein>
<dbReference type="EMBL" id="JBHSSM010000018">
    <property type="protein sequence ID" value="MFC6315588.1"/>
    <property type="molecule type" value="Genomic_DNA"/>
</dbReference>
<dbReference type="Gene3D" id="3.40.630.30">
    <property type="match status" value="1"/>
</dbReference>
<dbReference type="InterPro" id="IPR000182">
    <property type="entry name" value="GNAT_dom"/>
</dbReference>
<organism evidence="2 3">
    <name type="scientific">Lapidilactobacillus achengensis</name>
    <dbReference type="NCBI Taxonomy" id="2486000"/>
    <lineage>
        <taxon>Bacteria</taxon>
        <taxon>Bacillati</taxon>
        <taxon>Bacillota</taxon>
        <taxon>Bacilli</taxon>
        <taxon>Lactobacillales</taxon>
        <taxon>Lactobacillaceae</taxon>
        <taxon>Lapidilactobacillus</taxon>
    </lineage>
</organism>
<dbReference type="PANTHER" id="PTHR43072">
    <property type="entry name" value="N-ACETYLTRANSFERASE"/>
    <property type="match status" value="1"/>
</dbReference>
<dbReference type="Pfam" id="PF00583">
    <property type="entry name" value="Acetyltransf_1"/>
    <property type="match status" value="1"/>
</dbReference>
<gene>
    <name evidence="2" type="ORF">ACFQHW_08445</name>
</gene>
<dbReference type="RefSeq" id="WP_125598356.1">
    <property type="nucleotide sequence ID" value="NZ_JBHSSM010000018.1"/>
</dbReference>
<evidence type="ECO:0000313" key="2">
    <source>
        <dbReference type="EMBL" id="MFC6315588.1"/>
    </source>
</evidence>
<dbReference type="InterPro" id="IPR016181">
    <property type="entry name" value="Acyl_CoA_acyltransferase"/>
</dbReference>
<keyword evidence="2" id="KW-0012">Acyltransferase</keyword>
<name>A0ABW1UPL1_9LACO</name>